<keyword evidence="3" id="KW-1185">Reference proteome</keyword>
<dbReference type="RefSeq" id="WP_183210147.1">
    <property type="nucleotide sequence ID" value="NZ_JAAAMM010000005.1"/>
</dbReference>
<keyword evidence="1" id="KW-1133">Transmembrane helix</keyword>
<evidence type="ECO:0000313" key="2">
    <source>
        <dbReference type="EMBL" id="MBB4004530.1"/>
    </source>
</evidence>
<feature type="transmembrane region" description="Helical" evidence="1">
    <location>
        <begin position="69"/>
        <end position="90"/>
    </location>
</feature>
<dbReference type="AlphaFoldDB" id="A0A7W6MQY9"/>
<accession>A0A7W6MQY9</accession>
<feature type="transmembrane region" description="Helical" evidence="1">
    <location>
        <begin position="12"/>
        <end position="34"/>
    </location>
</feature>
<keyword evidence="1" id="KW-0812">Transmembrane</keyword>
<evidence type="ECO:0000313" key="3">
    <source>
        <dbReference type="Proteomes" id="UP000588647"/>
    </source>
</evidence>
<keyword evidence="1" id="KW-0472">Membrane</keyword>
<reference evidence="2 3" key="1">
    <citation type="submission" date="2020-08" db="EMBL/GenBank/DDBJ databases">
        <title>Genomic Encyclopedia of Type Strains, Phase IV (KMG-IV): sequencing the most valuable type-strain genomes for metagenomic binning, comparative biology and taxonomic classification.</title>
        <authorList>
            <person name="Goeker M."/>
        </authorList>
    </citation>
    <scope>NUCLEOTIDE SEQUENCE [LARGE SCALE GENOMIC DNA]</scope>
    <source>
        <strain evidence="2 3">DSM 103570</strain>
    </source>
</reference>
<name>A0A7W6MQY9_9HYPH</name>
<evidence type="ECO:0000256" key="1">
    <source>
        <dbReference type="SAM" id="Phobius"/>
    </source>
</evidence>
<proteinExistence type="predicted"/>
<sequence length="102" mass="11756">MNDFWSYWYFHIPNFVLAAVAYTLIGRFVLGIFVPENWDNYIWRAFKGITDPFLRVVRFVTPAVLTQPVVMIFGVLWLMALRVAYLALLVRLGLAPMASQVG</sequence>
<dbReference type="Proteomes" id="UP000588647">
    <property type="component" value="Unassembled WGS sequence"/>
</dbReference>
<dbReference type="EMBL" id="JACIEM010000005">
    <property type="protein sequence ID" value="MBB4004530.1"/>
    <property type="molecule type" value="Genomic_DNA"/>
</dbReference>
<protein>
    <submittedName>
        <fullName evidence="2">Uncharacterized protein YggT (Ycf19 family)</fullName>
    </submittedName>
</protein>
<gene>
    <name evidence="2" type="ORF">GGR03_003625</name>
</gene>
<comment type="caution">
    <text evidence="2">The sequence shown here is derived from an EMBL/GenBank/DDBJ whole genome shotgun (WGS) entry which is preliminary data.</text>
</comment>
<organism evidence="2 3">
    <name type="scientific">Aurantimonas endophytica</name>
    <dbReference type="NCBI Taxonomy" id="1522175"/>
    <lineage>
        <taxon>Bacteria</taxon>
        <taxon>Pseudomonadati</taxon>
        <taxon>Pseudomonadota</taxon>
        <taxon>Alphaproteobacteria</taxon>
        <taxon>Hyphomicrobiales</taxon>
        <taxon>Aurantimonadaceae</taxon>
        <taxon>Aurantimonas</taxon>
    </lineage>
</organism>